<dbReference type="PROSITE" id="PS51379">
    <property type="entry name" value="4FE4S_FER_2"/>
    <property type="match status" value="2"/>
</dbReference>
<dbReference type="InterPro" id="IPR017896">
    <property type="entry name" value="4Fe4S_Fe-S-bd"/>
</dbReference>
<comment type="caution">
    <text evidence="2">The sequence shown here is derived from an EMBL/GenBank/DDBJ whole genome shotgun (WGS) entry which is preliminary data.</text>
</comment>
<dbReference type="SUPFAM" id="SSF54862">
    <property type="entry name" value="4Fe-4S ferredoxins"/>
    <property type="match status" value="1"/>
</dbReference>
<dbReference type="Gene3D" id="3.30.70.20">
    <property type="match status" value="1"/>
</dbReference>
<evidence type="ECO:0000313" key="3">
    <source>
        <dbReference type="Proteomes" id="UP000004754"/>
    </source>
</evidence>
<organism evidence="2 3">
    <name type="scientific">Pseudoramibacter alactolyticus ATCC 23263</name>
    <dbReference type="NCBI Taxonomy" id="887929"/>
    <lineage>
        <taxon>Bacteria</taxon>
        <taxon>Bacillati</taxon>
        <taxon>Bacillota</taxon>
        <taxon>Clostridia</taxon>
        <taxon>Eubacteriales</taxon>
        <taxon>Eubacteriaceae</taxon>
        <taxon>Pseudoramibacter</taxon>
    </lineage>
</organism>
<evidence type="ECO:0000259" key="1">
    <source>
        <dbReference type="PROSITE" id="PS51379"/>
    </source>
</evidence>
<dbReference type="HOGENOM" id="CLU_074768_0_0_9"/>
<dbReference type="PANTHER" id="PTHR42895">
    <property type="entry name" value="IRON-SULFUR CLUSTER-BINDING PROTEIN-RELATED"/>
    <property type="match status" value="1"/>
</dbReference>
<gene>
    <name evidence="2" type="ORF">HMP0721_2469</name>
</gene>
<dbReference type="Proteomes" id="UP000004754">
    <property type="component" value="Unassembled WGS sequence"/>
</dbReference>
<feature type="domain" description="4Fe-4S ferredoxin-type" evidence="1">
    <location>
        <begin position="61"/>
        <end position="90"/>
    </location>
</feature>
<dbReference type="STRING" id="887929.HMP0721_2469"/>
<evidence type="ECO:0000313" key="2">
    <source>
        <dbReference type="EMBL" id="EFV00470.1"/>
    </source>
</evidence>
<proteinExistence type="predicted"/>
<reference evidence="2 3" key="1">
    <citation type="submission" date="2010-12" db="EMBL/GenBank/DDBJ databases">
        <authorList>
            <person name="Muzny D."/>
            <person name="Qin X."/>
            <person name="Deng J."/>
            <person name="Jiang H."/>
            <person name="Liu Y."/>
            <person name="Qu J."/>
            <person name="Song X.-Z."/>
            <person name="Zhang L."/>
            <person name="Thornton R."/>
            <person name="Coyle M."/>
            <person name="Francisco L."/>
            <person name="Jackson L."/>
            <person name="Javaid M."/>
            <person name="Korchina V."/>
            <person name="Kovar C."/>
            <person name="Mata R."/>
            <person name="Mathew T."/>
            <person name="Ngo R."/>
            <person name="Nguyen L."/>
            <person name="Nguyen N."/>
            <person name="Okwuonu G."/>
            <person name="Ongeri F."/>
            <person name="Pham C."/>
            <person name="Simmons D."/>
            <person name="Wilczek-Boney K."/>
            <person name="Hale W."/>
            <person name="Jakkamsetti A."/>
            <person name="Pham P."/>
            <person name="Ruth R."/>
            <person name="San Lucas F."/>
            <person name="Warren J."/>
            <person name="Zhang J."/>
            <person name="Zhao Z."/>
            <person name="Zhou C."/>
            <person name="Zhu D."/>
            <person name="Lee S."/>
            <person name="Bess C."/>
            <person name="Blankenburg K."/>
            <person name="Forbes L."/>
            <person name="Fu Q."/>
            <person name="Gubbala S."/>
            <person name="Hirani K."/>
            <person name="Jayaseelan J.C."/>
            <person name="Lara F."/>
            <person name="Munidasa M."/>
            <person name="Palculict T."/>
            <person name="Patil S."/>
            <person name="Pu L.-L."/>
            <person name="Saada N."/>
            <person name="Tang L."/>
            <person name="Weissenberger G."/>
            <person name="Zhu Y."/>
            <person name="Hemphill L."/>
            <person name="Shang Y."/>
            <person name="Youmans B."/>
            <person name="Ayvaz T."/>
            <person name="Ross M."/>
            <person name="Santibanez J."/>
            <person name="Aqrawi P."/>
            <person name="Gross S."/>
            <person name="Joshi V."/>
            <person name="Fowler G."/>
            <person name="Nazareth L."/>
            <person name="Reid J."/>
            <person name="Worley K."/>
            <person name="Petrosino J."/>
            <person name="Highlander S."/>
            <person name="Gibbs R."/>
        </authorList>
    </citation>
    <scope>NUCLEOTIDE SEQUENCE [LARGE SCALE GENOMIC DNA]</scope>
    <source>
        <strain evidence="2 3">ATCC 23263</strain>
    </source>
</reference>
<dbReference type="AlphaFoldDB" id="E6MKD3"/>
<accession>E6MKD3</accession>
<keyword evidence="3" id="KW-1185">Reference proteome</keyword>
<feature type="domain" description="4Fe-4S ferredoxin-type" evidence="1">
    <location>
        <begin position="91"/>
        <end position="120"/>
    </location>
</feature>
<dbReference type="eggNOG" id="COG1145">
    <property type="taxonomic scope" value="Bacteria"/>
</dbReference>
<dbReference type="Pfam" id="PF12838">
    <property type="entry name" value="Fer4_7"/>
    <property type="match status" value="1"/>
</dbReference>
<protein>
    <submittedName>
        <fullName evidence="2">4Fe-4S binding domain protein</fullName>
    </submittedName>
</protein>
<dbReference type="PANTHER" id="PTHR42895:SF1">
    <property type="entry name" value="IRON-SULFUR CLUSTER PROTEIN"/>
    <property type="match status" value="1"/>
</dbReference>
<sequence>MLACQQHPGAGAVMITVRRLASQFISEFDRSRRVSLFIGTRLSTEISVNKSIGEGEIMQRQIIHIDEAKCNGCGLCAEACHENAIEMVGGKARLIRDDYCDGMGDCLPECPTGAITFETREAATYDEAAVAANAARLDRIRQRADGLRAQAHPNPSGCPGAAAQMFEHKPQAGAASAVSELRQWPVQIKLVNPEAPYFDGAKLLIAADCSAYAYGNFHRDFVRGRTVIIGCPKFDGDYSDKLTAILRQSEIKSVAIVRMQVPCCRGLDQATKNALAASGKQIPWSVSVVGPDGSLVSSL</sequence>
<dbReference type="InterPro" id="IPR052911">
    <property type="entry name" value="Corrinoid_activation_enz"/>
</dbReference>
<dbReference type="EMBL" id="AEQN01000034">
    <property type="protein sequence ID" value="EFV00470.1"/>
    <property type="molecule type" value="Genomic_DNA"/>
</dbReference>
<name>E6MKD3_9FIRM</name>